<keyword evidence="2 7" id="KW-0698">rRNA processing</keyword>
<sequence length="260" mass="28361">MPTKKSLGQHWLHDRFVLDHIADEANVNMQDTVLEVGPGLGTLTSILLGRAEQVIAVEFDPDLARKLPGQFPGKNLEVVHSDILAYDTRDLPAGYKVVANVPYYITSKIIQKFMTEDNQPSVVTLLIQKEVAERVAARPGDMSILAVSAQLYADVSLGDVVPAELFTPPPKVDSQVVTLRTKQLTLPDGVDEKLLFRVVKAGFSAKRKKLRSSLSGGLGMAKDNVDTLLAGVDISPDERAESLSVEDWKRLAEAYRAAAS</sequence>
<dbReference type="KEGG" id="mama:GII36_04465"/>
<feature type="binding site" evidence="7 8">
    <location>
        <position position="82"/>
    </location>
    <ligand>
        <name>S-adenosyl-L-methionine</name>
        <dbReference type="ChEBI" id="CHEBI:59789"/>
    </ligand>
</feature>
<dbReference type="HAMAP" id="MF_00607">
    <property type="entry name" value="16SrRNA_methyltr_A"/>
    <property type="match status" value="1"/>
</dbReference>
<keyword evidence="3 7" id="KW-0489">Methyltransferase</keyword>
<dbReference type="CDD" id="cd02440">
    <property type="entry name" value="AdoMet_MTases"/>
    <property type="match status" value="1"/>
</dbReference>
<feature type="binding site" evidence="7 8">
    <location>
        <position position="37"/>
    </location>
    <ligand>
        <name>S-adenosyl-L-methionine</name>
        <dbReference type="ChEBI" id="CHEBI:59789"/>
    </ligand>
</feature>
<evidence type="ECO:0000256" key="7">
    <source>
        <dbReference type="HAMAP-Rule" id="MF_00607"/>
    </source>
</evidence>
<comment type="catalytic activity">
    <reaction evidence="7">
        <text>adenosine(1518)/adenosine(1519) in 16S rRNA + 4 S-adenosyl-L-methionine = N(6)-dimethyladenosine(1518)/N(6)-dimethyladenosine(1519) in 16S rRNA + 4 S-adenosyl-L-homocysteine + 4 H(+)</text>
        <dbReference type="Rhea" id="RHEA:19609"/>
        <dbReference type="Rhea" id="RHEA-COMP:10232"/>
        <dbReference type="Rhea" id="RHEA-COMP:10233"/>
        <dbReference type="ChEBI" id="CHEBI:15378"/>
        <dbReference type="ChEBI" id="CHEBI:57856"/>
        <dbReference type="ChEBI" id="CHEBI:59789"/>
        <dbReference type="ChEBI" id="CHEBI:74411"/>
        <dbReference type="ChEBI" id="CHEBI:74493"/>
        <dbReference type="EC" id="2.1.1.182"/>
    </reaction>
</comment>
<dbReference type="Gene3D" id="1.10.8.100">
    <property type="entry name" value="Ribosomal RNA adenine dimethylase-like, domain 2"/>
    <property type="match status" value="1"/>
</dbReference>
<dbReference type="PROSITE" id="PS51689">
    <property type="entry name" value="SAM_RNA_A_N6_MT"/>
    <property type="match status" value="1"/>
</dbReference>
<evidence type="ECO:0000256" key="1">
    <source>
        <dbReference type="ARBA" id="ARBA00022490"/>
    </source>
</evidence>
<dbReference type="GO" id="GO:0052908">
    <property type="term" value="F:16S rRNA (adenine(1518)-N(6)/adenine(1519)-N(6))-dimethyltransferase activity"/>
    <property type="evidence" value="ECO:0007669"/>
    <property type="project" value="UniProtKB-EC"/>
</dbReference>
<dbReference type="PANTHER" id="PTHR11727:SF7">
    <property type="entry name" value="DIMETHYLADENOSINE TRANSFERASE-RELATED"/>
    <property type="match status" value="1"/>
</dbReference>
<evidence type="ECO:0000256" key="6">
    <source>
        <dbReference type="ARBA" id="ARBA00022884"/>
    </source>
</evidence>
<keyword evidence="5 7" id="KW-0949">S-adenosyl-L-methionine</keyword>
<accession>A0A857MNC7</accession>
<dbReference type="InterPro" id="IPR023165">
    <property type="entry name" value="rRNA_Ade_diMease-like_C"/>
</dbReference>
<dbReference type="PANTHER" id="PTHR11727">
    <property type="entry name" value="DIMETHYLADENOSINE TRANSFERASE"/>
    <property type="match status" value="1"/>
</dbReference>
<evidence type="ECO:0000256" key="5">
    <source>
        <dbReference type="ARBA" id="ARBA00022691"/>
    </source>
</evidence>
<dbReference type="InterPro" id="IPR011530">
    <property type="entry name" value="rRNA_adenine_dimethylase"/>
</dbReference>
<dbReference type="EMBL" id="CP045921">
    <property type="protein sequence ID" value="QHN43082.1"/>
    <property type="molecule type" value="Genomic_DNA"/>
</dbReference>
<dbReference type="InterPro" id="IPR029063">
    <property type="entry name" value="SAM-dependent_MTases_sf"/>
</dbReference>
<keyword evidence="4 7" id="KW-0808">Transferase</keyword>
<comment type="function">
    <text evidence="7">Specifically dimethylates two adjacent adenosines (A1518 and A1519) in the loop of a conserved hairpin near the 3'-end of 16S rRNA in the 30S particle. May play a critical role in biogenesis of 30S subunits.</text>
</comment>
<dbReference type="NCBIfam" id="TIGR00755">
    <property type="entry name" value="ksgA"/>
    <property type="match status" value="1"/>
</dbReference>
<evidence type="ECO:0000259" key="9">
    <source>
        <dbReference type="SMART" id="SM00650"/>
    </source>
</evidence>
<dbReference type="SMART" id="SM00650">
    <property type="entry name" value="rADc"/>
    <property type="match status" value="1"/>
</dbReference>
<dbReference type="InterPro" id="IPR020598">
    <property type="entry name" value="rRNA_Ade_methylase_Trfase_N"/>
</dbReference>
<evidence type="ECO:0000313" key="11">
    <source>
        <dbReference type="Proteomes" id="UP001059824"/>
    </source>
</evidence>
<reference evidence="10" key="1">
    <citation type="journal article" date="2021" name="Nat. Microbiol.">
        <title>Cocultivation of an ultrasmall environmental parasitic bacterium with lytic ability against bacteria associated with wastewater foams.</title>
        <authorList>
            <person name="Batinovic S."/>
            <person name="Rose J.J.A."/>
            <person name="Ratcliffe J."/>
            <person name="Seviour R.J."/>
            <person name="Petrovski S."/>
        </authorList>
    </citation>
    <scope>NUCLEOTIDE SEQUENCE</scope>
    <source>
        <strain evidence="10">JR1</strain>
    </source>
</reference>
<organism evidence="10 11">
    <name type="scientific">Candidatus Mycosynbacter amalyticus</name>
    <dbReference type="NCBI Taxonomy" id="2665156"/>
    <lineage>
        <taxon>Bacteria</taxon>
        <taxon>Candidatus Saccharimonadota</taxon>
        <taxon>Candidatus Saccharimonadota incertae sedis</taxon>
        <taxon>Candidatus Mycosynbacter</taxon>
    </lineage>
</organism>
<dbReference type="SUPFAM" id="SSF53335">
    <property type="entry name" value="S-adenosyl-L-methionine-dependent methyltransferases"/>
    <property type="match status" value="1"/>
</dbReference>
<dbReference type="EC" id="2.1.1.182" evidence="7"/>
<dbReference type="InterPro" id="IPR001737">
    <property type="entry name" value="KsgA/Erm"/>
</dbReference>
<feature type="domain" description="Ribosomal RNA adenine methylase transferase N-terminal" evidence="9">
    <location>
        <begin position="17"/>
        <end position="183"/>
    </location>
</feature>
<dbReference type="PROSITE" id="PS01131">
    <property type="entry name" value="RRNA_A_DIMETH"/>
    <property type="match status" value="1"/>
</dbReference>
<feature type="binding site" evidence="7 8">
    <location>
        <position position="58"/>
    </location>
    <ligand>
        <name>S-adenosyl-L-methionine</name>
        <dbReference type="ChEBI" id="CHEBI:59789"/>
    </ligand>
</feature>
<dbReference type="Pfam" id="PF00398">
    <property type="entry name" value="RrnaAD"/>
    <property type="match status" value="1"/>
</dbReference>
<evidence type="ECO:0000256" key="8">
    <source>
        <dbReference type="PROSITE-ProRule" id="PRU01026"/>
    </source>
</evidence>
<keyword evidence="6 7" id="KW-0694">RNA-binding</keyword>
<comment type="similarity">
    <text evidence="7">Belongs to the class I-like SAM-binding methyltransferase superfamily. rRNA adenine N(6)-methyltransferase family. RsmA subfamily.</text>
</comment>
<gene>
    <name evidence="7 10" type="primary">rsmA</name>
    <name evidence="7" type="synonym">ksgA</name>
    <name evidence="10" type="ORF">GII36_04465</name>
</gene>
<evidence type="ECO:0000313" key="10">
    <source>
        <dbReference type="EMBL" id="QHN43082.1"/>
    </source>
</evidence>
<evidence type="ECO:0000256" key="3">
    <source>
        <dbReference type="ARBA" id="ARBA00022603"/>
    </source>
</evidence>
<dbReference type="Proteomes" id="UP001059824">
    <property type="component" value="Chromosome"/>
</dbReference>
<comment type="subcellular location">
    <subcellularLocation>
        <location evidence="7">Cytoplasm</location>
    </subcellularLocation>
</comment>
<protein>
    <recommendedName>
        <fullName evidence="7">Ribosomal RNA small subunit methyltransferase A</fullName>
        <ecNumber evidence="7">2.1.1.182</ecNumber>
    </recommendedName>
    <alternativeName>
        <fullName evidence="7">16S rRNA (adenine(1518)-N(6)/adenine(1519)-N(6))-dimethyltransferase</fullName>
    </alternativeName>
    <alternativeName>
        <fullName evidence="7">16S rRNA dimethyladenosine transferase</fullName>
    </alternativeName>
    <alternativeName>
        <fullName evidence="7">16S rRNA dimethylase</fullName>
    </alternativeName>
    <alternativeName>
        <fullName evidence="7">S-adenosylmethionine-6-N', N'-adenosyl(rRNA) dimethyltransferase</fullName>
    </alternativeName>
</protein>
<dbReference type="InterPro" id="IPR020596">
    <property type="entry name" value="rRNA_Ade_Mease_Trfase_CS"/>
</dbReference>
<dbReference type="AlphaFoldDB" id="A0A857MNC7"/>
<proteinExistence type="inferred from homology"/>
<dbReference type="GO" id="GO:0003723">
    <property type="term" value="F:RNA binding"/>
    <property type="evidence" value="ECO:0007669"/>
    <property type="project" value="UniProtKB-UniRule"/>
</dbReference>
<feature type="binding site" evidence="7 8">
    <location>
        <position position="12"/>
    </location>
    <ligand>
        <name>S-adenosyl-L-methionine</name>
        <dbReference type="ChEBI" id="CHEBI:59789"/>
    </ligand>
</feature>
<dbReference type="Gene3D" id="3.40.50.150">
    <property type="entry name" value="Vaccinia Virus protein VP39"/>
    <property type="match status" value="1"/>
</dbReference>
<dbReference type="RefSeq" id="WP_260762900.1">
    <property type="nucleotide sequence ID" value="NZ_CP045921.1"/>
</dbReference>
<evidence type="ECO:0000256" key="2">
    <source>
        <dbReference type="ARBA" id="ARBA00022552"/>
    </source>
</evidence>
<name>A0A857MNC7_9BACT</name>
<keyword evidence="11" id="KW-1185">Reference proteome</keyword>
<keyword evidence="1 7" id="KW-0963">Cytoplasm</keyword>
<feature type="binding site" evidence="7 8">
    <location>
        <position position="10"/>
    </location>
    <ligand>
        <name>S-adenosyl-L-methionine</name>
        <dbReference type="ChEBI" id="CHEBI:59789"/>
    </ligand>
</feature>
<dbReference type="GO" id="GO:0005829">
    <property type="term" value="C:cytosol"/>
    <property type="evidence" value="ECO:0007669"/>
    <property type="project" value="TreeGrafter"/>
</dbReference>
<feature type="binding site" evidence="7 8">
    <location>
        <position position="100"/>
    </location>
    <ligand>
        <name>S-adenosyl-L-methionine</name>
        <dbReference type="ChEBI" id="CHEBI:59789"/>
    </ligand>
</feature>
<evidence type="ECO:0000256" key="4">
    <source>
        <dbReference type="ARBA" id="ARBA00022679"/>
    </source>
</evidence>